<feature type="transmembrane region" description="Helical" evidence="12">
    <location>
        <begin position="356"/>
        <end position="376"/>
    </location>
</feature>
<evidence type="ECO:0000256" key="2">
    <source>
        <dbReference type="ARBA" id="ARBA00006024"/>
    </source>
</evidence>
<evidence type="ECO:0000256" key="12">
    <source>
        <dbReference type="RuleBase" id="RU362081"/>
    </source>
</evidence>
<dbReference type="CDD" id="cd00371">
    <property type="entry name" value="HMA"/>
    <property type="match status" value="1"/>
</dbReference>
<keyword evidence="9 12" id="KW-0472">Membrane</keyword>
<dbReference type="InterPro" id="IPR059000">
    <property type="entry name" value="ATPase_P-type_domA"/>
</dbReference>
<dbReference type="PRINTS" id="PR00119">
    <property type="entry name" value="CATATPASE"/>
</dbReference>
<evidence type="ECO:0000313" key="15">
    <source>
        <dbReference type="Proteomes" id="UP000001219"/>
    </source>
</evidence>
<feature type="transmembrane region" description="Helical" evidence="12">
    <location>
        <begin position="126"/>
        <end position="148"/>
    </location>
</feature>
<dbReference type="InterPro" id="IPR008250">
    <property type="entry name" value="ATPase_P-typ_transduc_dom_A_sf"/>
</dbReference>
<comment type="similarity">
    <text evidence="2 12">Belongs to the cation transport ATPase (P-type) (TC 3.A.3) family. Type IB subfamily.</text>
</comment>
<dbReference type="Pfam" id="PF00702">
    <property type="entry name" value="Hydrolase"/>
    <property type="match status" value="1"/>
</dbReference>
<dbReference type="eggNOG" id="COG2217">
    <property type="taxonomic scope" value="Bacteria"/>
</dbReference>
<dbReference type="GO" id="GO:0005886">
    <property type="term" value="C:plasma membrane"/>
    <property type="evidence" value="ECO:0007669"/>
    <property type="project" value="UniProtKB-SubCell"/>
</dbReference>
<dbReference type="PANTHER" id="PTHR43520:SF8">
    <property type="entry name" value="P-TYPE CU(+) TRANSPORTER"/>
    <property type="match status" value="1"/>
</dbReference>
<dbReference type="Gene3D" id="3.30.70.100">
    <property type="match status" value="1"/>
</dbReference>
<dbReference type="InterPro" id="IPR044492">
    <property type="entry name" value="P_typ_ATPase_HD_dom"/>
</dbReference>
<dbReference type="NCBIfam" id="TIGR01494">
    <property type="entry name" value="ATPase_P-type"/>
    <property type="match status" value="1"/>
</dbReference>
<dbReference type="PRINTS" id="PR00940">
    <property type="entry name" value="CATPATPASEA"/>
</dbReference>
<evidence type="ECO:0000256" key="5">
    <source>
        <dbReference type="ARBA" id="ARBA00022741"/>
    </source>
</evidence>
<dbReference type="STRING" id="526226.Gbro_2618"/>
<keyword evidence="6 12" id="KW-0067">ATP-binding</keyword>
<dbReference type="PROSITE" id="PS01047">
    <property type="entry name" value="HMA_1"/>
    <property type="match status" value="1"/>
</dbReference>
<evidence type="ECO:0000256" key="9">
    <source>
        <dbReference type="ARBA" id="ARBA00023136"/>
    </source>
</evidence>
<dbReference type="SFLD" id="SFLDG00002">
    <property type="entry name" value="C1.7:_P-type_atpase_like"/>
    <property type="match status" value="1"/>
</dbReference>
<dbReference type="PANTHER" id="PTHR43520">
    <property type="entry name" value="ATP7, ISOFORM B"/>
    <property type="match status" value="1"/>
</dbReference>
<dbReference type="KEGG" id="gbr:Gbro_2618"/>
<dbReference type="SUPFAM" id="SSF55008">
    <property type="entry name" value="HMA, heavy metal-associated domain"/>
    <property type="match status" value="1"/>
</dbReference>
<keyword evidence="15" id="KW-1185">Reference proteome</keyword>
<evidence type="ECO:0000313" key="14">
    <source>
        <dbReference type="EMBL" id="ACY21849.1"/>
    </source>
</evidence>
<dbReference type="InterPro" id="IPR017969">
    <property type="entry name" value="Heavy-metal-associated_CS"/>
</dbReference>
<proteinExistence type="inferred from homology"/>
<evidence type="ECO:0000256" key="7">
    <source>
        <dbReference type="ARBA" id="ARBA00022967"/>
    </source>
</evidence>
<comment type="subcellular location">
    <subcellularLocation>
        <location evidence="1">Cell membrane</location>
        <topology evidence="1">Multi-pass membrane protein</topology>
    </subcellularLocation>
</comment>
<keyword evidence="8 12" id="KW-1133">Transmembrane helix</keyword>
<dbReference type="SUPFAM" id="SSF56784">
    <property type="entry name" value="HAD-like"/>
    <property type="match status" value="1"/>
</dbReference>
<name>D0LEX5_GORB4</name>
<dbReference type="InterPro" id="IPR006121">
    <property type="entry name" value="HMA_dom"/>
</dbReference>
<dbReference type="SUPFAM" id="SSF81653">
    <property type="entry name" value="Calcium ATPase, transduction domain A"/>
    <property type="match status" value="1"/>
</dbReference>
<dbReference type="InterPro" id="IPR001757">
    <property type="entry name" value="P_typ_ATPase"/>
</dbReference>
<evidence type="ECO:0000256" key="1">
    <source>
        <dbReference type="ARBA" id="ARBA00004651"/>
    </source>
</evidence>
<dbReference type="Proteomes" id="UP000001219">
    <property type="component" value="Chromosome"/>
</dbReference>
<dbReference type="InterPro" id="IPR023298">
    <property type="entry name" value="ATPase_P-typ_TM_dom_sf"/>
</dbReference>
<dbReference type="InterPro" id="IPR018303">
    <property type="entry name" value="ATPase_P-typ_P_site"/>
</dbReference>
<evidence type="ECO:0000256" key="6">
    <source>
        <dbReference type="ARBA" id="ARBA00022840"/>
    </source>
</evidence>
<dbReference type="HOGENOM" id="CLU_001771_0_3_11"/>
<keyword evidence="3 12" id="KW-0812">Transmembrane</keyword>
<feature type="transmembrane region" description="Helical" evidence="12">
    <location>
        <begin position="100"/>
        <end position="120"/>
    </location>
</feature>
<feature type="transmembrane region" description="Helical" evidence="12">
    <location>
        <begin position="718"/>
        <end position="736"/>
    </location>
</feature>
<feature type="transmembrane region" description="Helical" evidence="12">
    <location>
        <begin position="694"/>
        <end position="712"/>
    </location>
</feature>
<accession>D0LEX5</accession>
<dbReference type="GO" id="GO:0016887">
    <property type="term" value="F:ATP hydrolysis activity"/>
    <property type="evidence" value="ECO:0007669"/>
    <property type="project" value="InterPro"/>
</dbReference>
<dbReference type="GO" id="GO:0055070">
    <property type="term" value="P:copper ion homeostasis"/>
    <property type="evidence" value="ECO:0007669"/>
    <property type="project" value="TreeGrafter"/>
</dbReference>
<dbReference type="RefSeq" id="WP_012834395.1">
    <property type="nucleotide sequence ID" value="NC_013441.1"/>
</dbReference>
<dbReference type="InterPro" id="IPR000579">
    <property type="entry name" value="Cation-trans_P-type_ATPase_A/B"/>
</dbReference>
<feature type="transmembrane region" description="Helical" evidence="12">
    <location>
        <begin position="160"/>
        <end position="179"/>
    </location>
</feature>
<dbReference type="PROSITE" id="PS00154">
    <property type="entry name" value="ATPASE_E1_E2"/>
    <property type="match status" value="1"/>
</dbReference>
<dbReference type="CDD" id="cd02094">
    <property type="entry name" value="P-type_ATPase_Cu-like"/>
    <property type="match status" value="1"/>
</dbReference>
<dbReference type="SUPFAM" id="SSF81665">
    <property type="entry name" value="Calcium ATPase, transmembrane domain M"/>
    <property type="match status" value="1"/>
</dbReference>
<dbReference type="InterPro" id="IPR023299">
    <property type="entry name" value="ATPase_P-typ_cyto_dom_N"/>
</dbReference>
<dbReference type="NCBIfam" id="TIGR01511">
    <property type="entry name" value="ATPase-IB1_Cu"/>
    <property type="match status" value="1"/>
</dbReference>
<dbReference type="GO" id="GO:0005507">
    <property type="term" value="F:copper ion binding"/>
    <property type="evidence" value="ECO:0007669"/>
    <property type="project" value="TreeGrafter"/>
</dbReference>
<keyword evidence="12" id="KW-1003">Cell membrane</keyword>
<dbReference type="Pfam" id="PF00403">
    <property type="entry name" value="HMA"/>
    <property type="match status" value="1"/>
</dbReference>
<dbReference type="InterPro" id="IPR027256">
    <property type="entry name" value="P-typ_ATPase_IB"/>
</dbReference>
<dbReference type="SFLD" id="SFLDF00027">
    <property type="entry name" value="p-type_atpase"/>
    <property type="match status" value="1"/>
</dbReference>
<dbReference type="PROSITE" id="PS01229">
    <property type="entry name" value="COF_2"/>
    <property type="match status" value="1"/>
</dbReference>
<dbReference type="Gene3D" id="3.40.50.1000">
    <property type="entry name" value="HAD superfamily/HAD-like"/>
    <property type="match status" value="1"/>
</dbReference>
<keyword evidence="4 12" id="KW-0479">Metal-binding</keyword>
<evidence type="ECO:0000256" key="8">
    <source>
        <dbReference type="ARBA" id="ARBA00022989"/>
    </source>
</evidence>
<protein>
    <recommendedName>
        <fullName evidence="11">Cation-transporting P-type ATPase B</fullName>
    </recommendedName>
</protein>
<dbReference type="InterPro" id="IPR023214">
    <property type="entry name" value="HAD_sf"/>
</dbReference>
<feature type="transmembrane region" description="Helical" evidence="12">
    <location>
        <begin position="191"/>
        <end position="216"/>
    </location>
</feature>
<dbReference type="SFLD" id="SFLDS00003">
    <property type="entry name" value="Haloacid_Dehalogenase"/>
    <property type="match status" value="1"/>
</dbReference>
<dbReference type="Gene3D" id="2.70.150.10">
    <property type="entry name" value="Calcium-transporting ATPase, cytoplasmic transduction domain A"/>
    <property type="match status" value="1"/>
</dbReference>
<dbReference type="GO" id="GO:0043682">
    <property type="term" value="F:P-type divalent copper transporter activity"/>
    <property type="evidence" value="ECO:0007669"/>
    <property type="project" value="TreeGrafter"/>
</dbReference>
<dbReference type="PROSITE" id="PS50846">
    <property type="entry name" value="HMA_2"/>
    <property type="match status" value="1"/>
</dbReference>
<evidence type="ECO:0000256" key="10">
    <source>
        <dbReference type="ARBA" id="ARBA00049360"/>
    </source>
</evidence>
<feature type="transmembrane region" description="Helical" evidence="12">
    <location>
        <begin position="388"/>
        <end position="414"/>
    </location>
</feature>
<dbReference type="InterPro" id="IPR036412">
    <property type="entry name" value="HAD-like_sf"/>
</dbReference>
<keyword evidence="5 12" id="KW-0547">Nucleotide-binding</keyword>
<comment type="catalytic activity">
    <reaction evidence="10">
        <text>ATP + H2O = ADP + phosphate + H(+)</text>
        <dbReference type="Rhea" id="RHEA:13065"/>
        <dbReference type="ChEBI" id="CHEBI:15377"/>
        <dbReference type="ChEBI" id="CHEBI:15378"/>
        <dbReference type="ChEBI" id="CHEBI:30616"/>
        <dbReference type="ChEBI" id="CHEBI:43474"/>
        <dbReference type="ChEBI" id="CHEBI:456216"/>
    </reaction>
</comment>
<evidence type="ECO:0000259" key="13">
    <source>
        <dbReference type="PROSITE" id="PS50846"/>
    </source>
</evidence>
<reference evidence="14 15" key="2">
    <citation type="journal article" date="2010" name="Stand. Genomic Sci.">
        <title>Complete genome sequence of Gordonia bronchialis type strain (3410).</title>
        <authorList>
            <person name="Ivanova N."/>
            <person name="Sikorski J."/>
            <person name="Jando M."/>
            <person name="Lapidus A."/>
            <person name="Nolan M."/>
            <person name="Lucas S."/>
            <person name="Del Rio T.G."/>
            <person name="Tice H."/>
            <person name="Copeland A."/>
            <person name="Cheng J.F."/>
            <person name="Chen F."/>
            <person name="Bruce D."/>
            <person name="Goodwin L."/>
            <person name="Pitluck S."/>
            <person name="Mavromatis K."/>
            <person name="Ovchinnikova G."/>
            <person name="Pati A."/>
            <person name="Chen A."/>
            <person name="Palaniappan K."/>
            <person name="Land M."/>
            <person name="Hauser L."/>
            <person name="Chang Y.J."/>
            <person name="Jeffries C.D."/>
            <person name="Chain P."/>
            <person name="Saunders E."/>
            <person name="Han C."/>
            <person name="Detter J.C."/>
            <person name="Brettin T."/>
            <person name="Rohde M."/>
            <person name="Goker M."/>
            <person name="Bristow J."/>
            <person name="Eisen J.A."/>
            <person name="Markowitz V."/>
            <person name="Hugenholtz P."/>
            <person name="Klenk H.P."/>
            <person name="Kyrpides N.C."/>
        </authorList>
    </citation>
    <scope>NUCLEOTIDE SEQUENCE [LARGE SCALE GENOMIC DNA]</scope>
    <source>
        <strain evidence="15">ATCC 25592 / DSM 43247 / BCRC 13721 / JCM 3198 / KCTC 3076 / NBRC 16047 / NCTC 10667</strain>
    </source>
</reference>
<dbReference type="EMBL" id="CP001802">
    <property type="protein sequence ID" value="ACY21849.1"/>
    <property type="molecule type" value="Genomic_DNA"/>
</dbReference>
<evidence type="ECO:0000256" key="4">
    <source>
        <dbReference type="ARBA" id="ARBA00022723"/>
    </source>
</evidence>
<evidence type="ECO:0000256" key="3">
    <source>
        <dbReference type="ARBA" id="ARBA00022692"/>
    </source>
</evidence>
<feature type="domain" description="HMA" evidence="13">
    <location>
        <begin position="13"/>
        <end position="77"/>
    </location>
</feature>
<dbReference type="NCBIfam" id="TIGR01525">
    <property type="entry name" value="ATPase-IB_hvy"/>
    <property type="match status" value="1"/>
</dbReference>
<dbReference type="Gene3D" id="3.40.1110.10">
    <property type="entry name" value="Calcium-transporting ATPase, cytoplasmic domain N"/>
    <property type="match status" value="1"/>
</dbReference>
<sequence length="754" mass="78620">MTQTIDCADRRVRQIQLDIEGMTCGACANRIERKLNKIDGVRASVNYATHRATIDIGSDIDVGEAISTVDRAGYTATPHVPHLSRIDPDTAHAEGLLRRLIIAVVLFIPLADVSVVLSVIPELRFPGWQILLIVLAAPIVTYCAWPFYRTALRTGAATMETLVSIGVLAASGLSLYSMFATPSTAPTEPGVWAAIAASDSIYLEVAAGVTVFVLAGRYFEARARARAAESMRSLAALRATDAHILLADGTEMSLPTEELKVGHTVIVRSGQTIPTDGDVVDGRASVDASMMTGENAPIVAEPGARSAVVGGTVCLEGTLVVSATAVGDDTRLAEMIRLVDQAQLTKARAQRVADRVATLFVPAVVALSAVTAAAWLSTGGSLEHALSAAVAVLVIACPCALGLATPMALMVAAGRGAQLGIFLKGHQALELSGRIDTVLLDKTGTITTGVPCIHDIVVSTDISAREALRLAASLEQHSEHPIARALTSAAQDTPLEDCLEFSAEVGRGVRGIINGTEVSLGSPTWVTDRATVSEELVRSYRDFERAGHTAVCLAIGQVAVAVIAVTDEVKPSAHTAVTALRRRGVRTLLVTGDNHGAAHAVADEVGITEVVAEVLPAAKADIVNTLRRGGACVAMVGDGINDGPALATADLGVAMGRGTDIAIGAADIVLMRSNLLGVVQALDLARATQRTIRVNLVWAFGYNIAALPVAAAGLLNPLIAGAAMGLSSLFVVTNSLRLRRFGADRSTERRPARA</sequence>
<evidence type="ECO:0000256" key="11">
    <source>
        <dbReference type="ARBA" id="ARBA00074171"/>
    </source>
</evidence>
<dbReference type="FunFam" id="3.30.70.100:FF:000005">
    <property type="entry name" value="Copper-exporting P-type ATPase A"/>
    <property type="match status" value="1"/>
</dbReference>
<reference evidence="15" key="1">
    <citation type="submission" date="2009-10" db="EMBL/GenBank/DDBJ databases">
        <title>The complete chromosome of Gordonia bronchialis DSM 43247.</title>
        <authorList>
            <consortium name="US DOE Joint Genome Institute (JGI-PGF)"/>
            <person name="Lucas S."/>
            <person name="Copeland A."/>
            <person name="Lapidus A."/>
            <person name="Glavina del Rio T."/>
            <person name="Dalin E."/>
            <person name="Tice H."/>
            <person name="Bruce D."/>
            <person name="Goodwin L."/>
            <person name="Pitluck S."/>
            <person name="Kyrpides N."/>
            <person name="Mavromatis K."/>
            <person name="Ivanova N."/>
            <person name="Ovchinnikova G."/>
            <person name="Saunders E."/>
            <person name="Brettin T."/>
            <person name="Detter J.C."/>
            <person name="Han C."/>
            <person name="Larimer F."/>
            <person name="Land M."/>
            <person name="Hauser L."/>
            <person name="Markowitz V."/>
            <person name="Cheng J.-F."/>
            <person name="Hugenholtz P."/>
            <person name="Woyke T."/>
            <person name="Wu D."/>
            <person name="Jando M."/>
            <person name="Schneider S."/>
            <person name="Goeker M."/>
            <person name="Klenk H.-P."/>
            <person name="Eisen J.A."/>
        </authorList>
    </citation>
    <scope>NUCLEOTIDE SEQUENCE [LARGE SCALE GENOMIC DNA]</scope>
    <source>
        <strain evidence="15">ATCC 25592 / DSM 43247 / BCRC 13721 / JCM 3198 / KCTC 3076 / NBRC 16047 / NCTC 10667</strain>
    </source>
</reference>
<dbReference type="InterPro" id="IPR036163">
    <property type="entry name" value="HMA_dom_sf"/>
</dbReference>
<dbReference type="GO" id="GO:0005524">
    <property type="term" value="F:ATP binding"/>
    <property type="evidence" value="ECO:0007669"/>
    <property type="project" value="UniProtKB-UniRule"/>
</dbReference>
<gene>
    <name evidence="14" type="ordered locus">Gbro_2618</name>
</gene>
<dbReference type="FunFam" id="2.70.150.10:FF:000002">
    <property type="entry name" value="Copper-transporting ATPase 1, putative"/>
    <property type="match status" value="1"/>
</dbReference>
<organism evidence="14 15">
    <name type="scientific">Gordonia bronchialis (strain ATCC 25592 / DSM 43247 / BCRC 13721 / JCM 3198 / KCTC 3076 / NBRC 16047 / NCTC 10667)</name>
    <name type="common">Rhodococcus bronchialis</name>
    <dbReference type="NCBI Taxonomy" id="526226"/>
    <lineage>
        <taxon>Bacteria</taxon>
        <taxon>Bacillati</taxon>
        <taxon>Actinomycetota</taxon>
        <taxon>Actinomycetes</taxon>
        <taxon>Mycobacteriales</taxon>
        <taxon>Gordoniaceae</taxon>
        <taxon>Gordonia</taxon>
    </lineage>
</organism>
<keyword evidence="7" id="KW-1278">Translocase</keyword>
<dbReference type="AlphaFoldDB" id="D0LEX5"/>
<dbReference type="Pfam" id="PF00122">
    <property type="entry name" value="E1-E2_ATPase"/>
    <property type="match status" value="1"/>
</dbReference>